<comment type="caution">
    <text evidence="1">The sequence shown here is derived from an EMBL/GenBank/DDBJ whole genome shotgun (WGS) entry which is preliminary data.</text>
</comment>
<gene>
    <name evidence="1" type="ORF">BAE44_0010981</name>
</gene>
<protein>
    <submittedName>
        <fullName evidence="1">Uncharacterized protein</fullName>
    </submittedName>
</protein>
<evidence type="ECO:0000313" key="1">
    <source>
        <dbReference type="EMBL" id="OEL28000.1"/>
    </source>
</evidence>
<dbReference type="OrthoDB" id="692059at2759"/>
<evidence type="ECO:0000313" key="2">
    <source>
        <dbReference type="Proteomes" id="UP000095767"/>
    </source>
</evidence>
<sequence>MVVVRAAAGKVQAGTLCCTNMTGYHECVVACFDYYPREQADKICDPGCQEAYQCQTVSGDKCPSSGHRSSDLLTDSAGSKSLNRLLLYYLCTLLKK</sequence>
<dbReference type="EMBL" id="LWDX02031108">
    <property type="protein sequence ID" value="OEL28000.1"/>
    <property type="molecule type" value="Genomic_DNA"/>
</dbReference>
<dbReference type="AlphaFoldDB" id="A0A1E5VSA2"/>
<proteinExistence type="predicted"/>
<reference evidence="1 2" key="1">
    <citation type="submission" date="2016-09" db="EMBL/GenBank/DDBJ databases">
        <title>The draft genome of Dichanthelium oligosanthes: A C3 panicoid grass species.</title>
        <authorList>
            <person name="Studer A.J."/>
            <person name="Schnable J.C."/>
            <person name="Brutnell T.P."/>
        </authorList>
    </citation>
    <scope>NUCLEOTIDE SEQUENCE [LARGE SCALE GENOMIC DNA]</scope>
    <source>
        <strain evidence="2">cv. Kellogg 1175</strain>
        <tissue evidence="1">Leaf</tissue>
    </source>
</reference>
<organism evidence="1 2">
    <name type="scientific">Dichanthelium oligosanthes</name>
    <dbReference type="NCBI Taxonomy" id="888268"/>
    <lineage>
        <taxon>Eukaryota</taxon>
        <taxon>Viridiplantae</taxon>
        <taxon>Streptophyta</taxon>
        <taxon>Embryophyta</taxon>
        <taxon>Tracheophyta</taxon>
        <taxon>Spermatophyta</taxon>
        <taxon>Magnoliopsida</taxon>
        <taxon>Liliopsida</taxon>
        <taxon>Poales</taxon>
        <taxon>Poaceae</taxon>
        <taxon>PACMAD clade</taxon>
        <taxon>Panicoideae</taxon>
        <taxon>Panicodae</taxon>
        <taxon>Paniceae</taxon>
        <taxon>Dichantheliinae</taxon>
        <taxon>Dichanthelium</taxon>
    </lineage>
</organism>
<keyword evidence="2" id="KW-1185">Reference proteome</keyword>
<accession>A0A1E5VSA2</accession>
<dbReference type="Proteomes" id="UP000095767">
    <property type="component" value="Unassembled WGS sequence"/>
</dbReference>
<name>A0A1E5VSA2_9POAL</name>